<dbReference type="RefSeq" id="XP_005757917.1">
    <property type="nucleotide sequence ID" value="XM_005757860.1"/>
</dbReference>
<proteinExistence type="predicted"/>
<feature type="domain" description="J" evidence="2">
    <location>
        <begin position="235"/>
        <end position="298"/>
    </location>
</feature>
<dbReference type="AlphaFoldDB" id="A0A0D3I2K3"/>
<reference evidence="3" key="2">
    <citation type="submission" date="2024-10" db="UniProtKB">
        <authorList>
            <consortium name="EnsemblProtists"/>
        </authorList>
    </citation>
    <scope>IDENTIFICATION</scope>
</reference>
<dbReference type="GO" id="GO:0015035">
    <property type="term" value="F:protein-disulfide reductase activity"/>
    <property type="evidence" value="ECO:0007669"/>
    <property type="project" value="TreeGrafter"/>
</dbReference>
<dbReference type="SMART" id="SM00271">
    <property type="entry name" value="DnaJ"/>
    <property type="match status" value="1"/>
</dbReference>
<dbReference type="Proteomes" id="UP000013827">
    <property type="component" value="Unassembled WGS sequence"/>
</dbReference>
<dbReference type="Gene3D" id="3.40.30.10">
    <property type="entry name" value="Glutaredoxin"/>
    <property type="match status" value="2"/>
</dbReference>
<dbReference type="GO" id="GO:0051787">
    <property type="term" value="F:misfolded protein binding"/>
    <property type="evidence" value="ECO:0007669"/>
    <property type="project" value="TreeGrafter"/>
</dbReference>
<dbReference type="HOGENOM" id="CLU_477733_0_0_1"/>
<accession>A0A0D3I2K3</accession>
<feature type="compositionally biased region" description="Basic and acidic residues" evidence="1">
    <location>
        <begin position="203"/>
        <end position="215"/>
    </location>
</feature>
<dbReference type="CDD" id="cd06257">
    <property type="entry name" value="DnaJ"/>
    <property type="match status" value="1"/>
</dbReference>
<dbReference type="InterPro" id="IPR001623">
    <property type="entry name" value="DnaJ_domain"/>
</dbReference>
<dbReference type="InterPro" id="IPR052460">
    <property type="entry name" value="ER_disulfide_reductase"/>
</dbReference>
<dbReference type="GO" id="GO:0005788">
    <property type="term" value="C:endoplasmic reticulum lumen"/>
    <property type="evidence" value="ECO:0007669"/>
    <property type="project" value="TreeGrafter"/>
</dbReference>
<feature type="compositionally biased region" description="Low complexity" evidence="1">
    <location>
        <begin position="177"/>
        <end position="187"/>
    </location>
</feature>
<protein>
    <recommendedName>
        <fullName evidence="2">J domain-containing protein</fullName>
    </recommendedName>
</protein>
<dbReference type="PRINTS" id="PR00625">
    <property type="entry name" value="JDOMAIN"/>
</dbReference>
<keyword evidence="4" id="KW-1185">Reference proteome</keyword>
<dbReference type="GO" id="GO:0016671">
    <property type="term" value="F:oxidoreductase activity, acting on a sulfur group of donors, disulfide as acceptor"/>
    <property type="evidence" value="ECO:0007669"/>
    <property type="project" value="TreeGrafter"/>
</dbReference>
<evidence type="ECO:0000259" key="2">
    <source>
        <dbReference type="PROSITE" id="PS50076"/>
    </source>
</evidence>
<evidence type="ECO:0000313" key="4">
    <source>
        <dbReference type="Proteomes" id="UP000013827"/>
    </source>
</evidence>
<feature type="region of interest" description="Disordered" evidence="1">
    <location>
        <begin position="516"/>
        <end position="571"/>
    </location>
</feature>
<dbReference type="EnsemblProtists" id="EOD05488">
    <property type="protein sequence ID" value="EOD05488"/>
    <property type="gene ID" value="EMIHUDRAFT_448682"/>
</dbReference>
<evidence type="ECO:0000313" key="3">
    <source>
        <dbReference type="EnsemblProtists" id="EOD05488"/>
    </source>
</evidence>
<dbReference type="GO" id="GO:0036498">
    <property type="term" value="P:IRE1-mediated unfolded protein response"/>
    <property type="evidence" value="ECO:0007669"/>
    <property type="project" value="TreeGrafter"/>
</dbReference>
<dbReference type="PANTHER" id="PTHR44340">
    <property type="entry name" value="DNAJ HOMOLOG SUBFAMILY C MEMBER 10"/>
    <property type="match status" value="1"/>
</dbReference>
<dbReference type="PANTHER" id="PTHR44340:SF1">
    <property type="entry name" value="DNAJ HOMOLOG SUBFAMILY C MEMBER 10"/>
    <property type="match status" value="1"/>
</dbReference>
<dbReference type="InterPro" id="IPR036869">
    <property type="entry name" value="J_dom_sf"/>
</dbReference>
<reference evidence="4" key="1">
    <citation type="journal article" date="2013" name="Nature">
        <title>Pan genome of the phytoplankton Emiliania underpins its global distribution.</title>
        <authorList>
            <person name="Read B.A."/>
            <person name="Kegel J."/>
            <person name="Klute M.J."/>
            <person name="Kuo A."/>
            <person name="Lefebvre S.C."/>
            <person name="Maumus F."/>
            <person name="Mayer C."/>
            <person name="Miller J."/>
            <person name="Monier A."/>
            <person name="Salamov A."/>
            <person name="Young J."/>
            <person name="Aguilar M."/>
            <person name="Claverie J.M."/>
            <person name="Frickenhaus S."/>
            <person name="Gonzalez K."/>
            <person name="Herman E.K."/>
            <person name="Lin Y.C."/>
            <person name="Napier J."/>
            <person name="Ogata H."/>
            <person name="Sarno A.F."/>
            <person name="Shmutz J."/>
            <person name="Schroeder D."/>
            <person name="de Vargas C."/>
            <person name="Verret F."/>
            <person name="von Dassow P."/>
            <person name="Valentin K."/>
            <person name="Van de Peer Y."/>
            <person name="Wheeler G."/>
            <person name="Dacks J.B."/>
            <person name="Delwiche C.F."/>
            <person name="Dyhrman S.T."/>
            <person name="Glockner G."/>
            <person name="John U."/>
            <person name="Richards T."/>
            <person name="Worden A.Z."/>
            <person name="Zhang X."/>
            <person name="Grigoriev I.V."/>
            <person name="Allen A.E."/>
            <person name="Bidle K."/>
            <person name="Borodovsky M."/>
            <person name="Bowler C."/>
            <person name="Brownlee C."/>
            <person name="Cock J.M."/>
            <person name="Elias M."/>
            <person name="Gladyshev V.N."/>
            <person name="Groth M."/>
            <person name="Guda C."/>
            <person name="Hadaegh A."/>
            <person name="Iglesias-Rodriguez M.D."/>
            <person name="Jenkins J."/>
            <person name="Jones B.M."/>
            <person name="Lawson T."/>
            <person name="Leese F."/>
            <person name="Lindquist E."/>
            <person name="Lobanov A."/>
            <person name="Lomsadze A."/>
            <person name="Malik S.B."/>
            <person name="Marsh M.E."/>
            <person name="Mackinder L."/>
            <person name="Mock T."/>
            <person name="Mueller-Roeber B."/>
            <person name="Pagarete A."/>
            <person name="Parker M."/>
            <person name="Probert I."/>
            <person name="Quesneville H."/>
            <person name="Raines C."/>
            <person name="Rensing S.A."/>
            <person name="Riano-Pachon D.M."/>
            <person name="Richier S."/>
            <person name="Rokitta S."/>
            <person name="Shiraiwa Y."/>
            <person name="Soanes D.M."/>
            <person name="van der Giezen M."/>
            <person name="Wahlund T.M."/>
            <person name="Williams B."/>
            <person name="Wilson W."/>
            <person name="Wolfe G."/>
            <person name="Wurch L.L."/>
        </authorList>
    </citation>
    <scope>NUCLEOTIDE SEQUENCE</scope>
</reference>
<dbReference type="PROSITE" id="PS50076">
    <property type="entry name" value="DNAJ_2"/>
    <property type="match status" value="1"/>
</dbReference>
<name>A0A0D3I2K3_EMIH1</name>
<dbReference type="PaxDb" id="2903-EOD05488"/>
<organism evidence="3 4">
    <name type="scientific">Emiliania huxleyi (strain CCMP1516)</name>
    <dbReference type="NCBI Taxonomy" id="280463"/>
    <lineage>
        <taxon>Eukaryota</taxon>
        <taxon>Haptista</taxon>
        <taxon>Haptophyta</taxon>
        <taxon>Prymnesiophyceae</taxon>
        <taxon>Isochrysidales</taxon>
        <taxon>Noelaerhabdaceae</taxon>
        <taxon>Emiliania</taxon>
    </lineage>
</organism>
<feature type="region of interest" description="Disordered" evidence="1">
    <location>
        <begin position="170"/>
        <end position="215"/>
    </location>
</feature>
<dbReference type="GeneID" id="17251375"/>
<feature type="compositionally biased region" description="Gly residues" evidence="1">
    <location>
        <begin position="524"/>
        <end position="539"/>
    </location>
</feature>
<dbReference type="Pfam" id="PF00226">
    <property type="entry name" value="DnaJ"/>
    <property type="match status" value="1"/>
</dbReference>
<dbReference type="SUPFAM" id="SSF46565">
    <property type="entry name" value="Chaperone J-domain"/>
    <property type="match status" value="1"/>
</dbReference>
<sequence length="571" mass="60982">MLRLRRLEAENAALLAEVEGLSRALPVCQAFVQTGGCDPDGPEELRRKCDEAIDAGASGYCECRAGGRANAVGCGHAQFTCAEACGTLQQTSTVQAAVGASGALSTVSTVATDGPPQCRSLRGCRECASLEGCAWCLQTRRCVPDEAWICQGDLDHVSHELEADRQARNVRERAADARSTPPAAAGAPTPPPTPTAGHPLAARGERSALDEARARARERVVRASLDEEEEGGASRPYETLELAANCSQSEVRRAYKRLALRFHPDKNEGGHAELAHRAFQASMPQFHSTAERLKESDDVEVGAINCERPGNKQICSDWLSVDAYPSLLLNRRHGTLARYPSADSKAAEEVARWALATAREWRSLFTTAANVAHLDAEGFGERVLDDARRAWVVLFSDGLACAPCRTARTNLLRLSASLAGLPVGLGIVDCEEPSNGAFCREEHGMPERPHGPAFLAWPRGLKRRGGSTRGEALFSAEQIEPHRALELIDRGLRLALANERASSGGEEGGEATAFERHAAPPGESGEGGADVFGGGGPPGGFRWDGPQRDPDAKPLPWGGPRRPDAAPRIGR</sequence>
<evidence type="ECO:0000256" key="1">
    <source>
        <dbReference type="SAM" id="MobiDB-lite"/>
    </source>
</evidence>
<dbReference type="KEGG" id="ehx:EMIHUDRAFT_448682"/>
<dbReference type="Gene3D" id="1.10.287.110">
    <property type="entry name" value="DnaJ domain"/>
    <property type="match status" value="1"/>
</dbReference>